<gene>
    <name evidence="2" type="ORF">PVAND_014761</name>
</gene>
<dbReference type="AlphaFoldDB" id="A0A9J6BAN6"/>
<accession>A0A9J6BAN6</accession>
<feature type="chain" id="PRO_5039910885" description="Lipoprotein" evidence="1">
    <location>
        <begin position="17"/>
        <end position="243"/>
    </location>
</feature>
<dbReference type="OrthoDB" id="10664138at2759"/>
<dbReference type="EMBL" id="JADBJN010000004">
    <property type="protein sequence ID" value="KAG5666749.1"/>
    <property type="molecule type" value="Genomic_DNA"/>
</dbReference>
<evidence type="ECO:0008006" key="4">
    <source>
        <dbReference type="Google" id="ProtNLM"/>
    </source>
</evidence>
<dbReference type="Proteomes" id="UP001107558">
    <property type="component" value="Chromosome 4"/>
</dbReference>
<keyword evidence="3" id="KW-1185">Reference proteome</keyword>
<name>A0A9J6BAN6_POLVA</name>
<organism evidence="2 3">
    <name type="scientific">Polypedilum vanderplanki</name>
    <name type="common">Sleeping chironomid midge</name>
    <dbReference type="NCBI Taxonomy" id="319348"/>
    <lineage>
        <taxon>Eukaryota</taxon>
        <taxon>Metazoa</taxon>
        <taxon>Ecdysozoa</taxon>
        <taxon>Arthropoda</taxon>
        <taxon>Hexapoda</taxon>
        <taxon>Insecta</taxon>
        <taxon>Pterygota</taxon>
        <taxon>Neoptera</taxon>
        <taxon>Endopterygota</taxon>
        <taxon>Diptera</taxon>
        <taxon>Nematocera</taxon>
        <taxon>Chironomoidea</taxon>
        <taxon>Chironomidae</taxon>
        <taxon>Chironominae</taxon>
        <taxon>Polypedilum</taxon>
        <taxon>Polypedilum</taxon>
    </lineage>
</organism>
<evidence type="ECO:0000313" key="3">
    <source>
        <dbReference type="Proteomes" id="UP001107558"/>
    </source>
</evidence>
<evidence type="ECO:0000313" key="2">
    <source>
        <dbReference type="EMBL" id="KAG5666749.1"/>
    </source>
</evidence>
<comment type="caution">
    <text evidence="2">The sequence shown here is derived from an EMBL/GenBank/DDBJ whole genome shotgun (WGS) entry which is preliminary data.</text>
</comment>
<reference evidence="2" key="1">
    <citation type="submission" date="2021-03" db="EMBL/GenBank/DDBJ databases">
        <title>Chromosome level genome of the anhydrobiotic midge Polypedilum vanderplanki.</title>
        <authorList>
            <person name="Yoshida Y."/>
            <person name="Kikawada T."/>
            <person name="Gusev O."/>
        </authorList>
    </citation>
    <scope>NUCLEOTIDE SEQUENCE</scope>
    <source>
        <strain evidence="2">NIAS01</strain>
        <tissue evidence="2">Whole body or cell culture</tissue>
    </source>
</reference>
<protein>
    <recommendedName>
        <fullName evidence="4">Lipoprotein</fullName>
    </recommendedName>
</protein>
<evidence type="ECO:0000256" key="1">
    <source>
        <dbReference type="SAM" id="SignalP"/>
    </source>
</evidence>
<proteinExistence type="predicted"/>
<dbReference type="PROSITE" id="PS51257">
    <property type="entry name" value="PROKAR_LIPOPROTEIN"/>
    <property type="match status" value="1"/>
</dbReference>
<sequence length="243" mass="27373">MKKFLLISLLISFSCANSIGNSSNLISIIKGIFDHADQLEMNENLEELKTSDRNCIWQNLKLTPSDEIEALKINDFDIFKSESLKNRKIFEAVFAAANFCESENSTMKHFVDIASFLAAAYGKIDEDVECLKLDLQKIDPESKLLEEFQTSKINEECQKSGSDEEENSLGNSSSEEIGLVELNECLAINKNHKNPKIIHLVVKILSFDLTEENVNKVATIMMKVSKEDTKVMLNCILKDLGIK</sequence>
<keyword evidence="1" id="KW-0732">Signal</keyword>
<feature type="signal peptide" evidence="1">
    <location>
        <begin position="1"/>
        <end position="16"/>
    </location>
</feature>